<accession>A0A1F5MIM4</accession>
<dbReference type="GO" id="GO:0004813">
    <property type="term" value="F:alanine-tRNA ligase activity"/>
    <property type="evidence" value="ECO:0007669"/>
    <property type="project" value="InterPro"/>
</dbReference>
<dbReference type="PANTHER" id="PTHR11777:SF9">
    <property type="entry name" value="ALANINE--TRNA LIGASE, CYTOPLASMIC"/>
    <property type="match status" value="1"/>
</dbReference>
<dbReference type="InterPro" id="IPR018164">
    <property type="entry name" value="Ala-tRNA-synth_IIc_N"/>
</dbReference>
<dbReference type="EMBL" id="MFDO01000022">
    <property type="protein sequence ID" value="OGE65213.1"/>
    <property type="molecule type" value="Genomic_DNA"/>
</dbReference>
<dbReference type="Gene3D" id="3.30.930.10">
    <property type="entry name" value="Bira Bifunctional Protein, Domain 2"/>
    <property type="match status" value="1"/>
</dbReference>
<gene>
    <name evidence="2" type="ORF">A3B49_00145</name>
</gene>
<evidence type="ECO:0000313" key="2">
    <source>
        <dbReference type="EMBL" id="OGE65213.1"/>
    </source>
</evidence>
<dbReference type="InterPro" id="IPR050058">
    <property type="entry name" value="Ala-tRNA_ligase"/>
</dbReference>
<dbReference type="GO" id="GO:0005829">
    <property type="term" value="C:cytosol"/>
    <property type="evidence" value="ECO:0007669"/>
    <property type="project" value="TreeGrafter"/>
</dbReference>
<comment type="caution">
    <text evidence="2">The sequence shown here is derived from an EMBL/GenBank/DDBJ whole genome shotgun (WGS) entry which is preliminary data.</text>
</comment>
<name>A0A1F5MIM4_9BACT</name>
<reference evidence="2 3" key="1">
    <citation type="journal article" date="2016" name="Nat. Commun.">
        <title>Thousands of microbial genomes shed light on interconnected biogeochemical processes in an aquifer system.</title>
        <authorList>
            <person name="Anantharaman K."/>
            <person name="Brown C.T."/>
            <person name="Hug L.A."/>
            <person name="Sharon I."/>
            <person name="Castelle C.J."/>
            <person name="Probst A.J."/>
            <person name="Thomas B.C."/>
            <person name="Singh A."/>
            <person name="Wilkins M.J."/>
            <person name="Karaoz U."/>
            <person name="Brodie E.L."/>
            <person name="Williams K.H."/>
            <person name="Hubbard S.S."/>
            <person name="Banfield J.F."/>
        </authorList>
    </citation>
    <scope>NUCLEOTIDE SEQUENCE [LARGE SCALE GENOMIC DNA]</scope>
</reference>
<dbReference type="GO" id="GO:0002161">
    <property type="term" value="F:aminoacyl-tRNA deacylase activity"/>
    <property type="evidence" value="ECO:0007669"/>
    <property type="project" value="TreeGrafter"/>
</dbReference>
<dbReference type="InterPro" id="IPR045864">
    <property type="entry name" value="aa-tRNA-synth_II/BPL/LPL"/>
</dbReference>
<dbReference type="SUPFAM" id="SSF55681">
    <property type="entry name" value="Class II aaRS and biotin synthetases"/>
    <property type="match status" value="1"/>
</dbReference>
<dbReference type="GO" id="GO:0006419">
    <property type="term" value="P:alanyl-tRNA aminoacylation"/>
    <property type="evidence" value="ECO:0007669"/>
    <property type="project" value="InterPro"/>
</dbReference>
<evidence type="ECO:0000259" key="1">
    <source>
        <dbReference type="Pfam" id="PF01411"/>
    </source>
</evidence>
<protein>
    <recommendedName>
        <fullName evidence="1">Alanyl-tRNA synthetase class IIc N-terminal domain-containing protein</fullName>
    </recommendedName>
</protein>
<dbReference type="AlphaFoldDB" id="A0A1F5MIM4"/>
<sequence>MEKISPNIDIKGGQEFITQQFLHFYTERGYAYLPSASLLPDNDRSVLFTGATITPLKKFIEQGVPSPGICIVQKCLRTKRLDEMTDLSVIPDWTHYFTMCGILSAPGRVDEVSGEAYELLTNTLKIPQDDLLVEASSMDKDLSHYWHDNGIRIVENTWPENYYRWKYGIPHVTGRGINFLARSNQDSLYRDLGNMVSVENDTGNVEAYEFGFGLESFLSRMHGLKKPMEASLLSSVIPYKEGLQEKFIDVLMAAIVIFHQGVEPGRGKQRHVLKKLIKGLSFLRRKMELDFEQIEDWCNKFEGVEFGSESYEEDLITGIKSYEQSLMKYVDYAKNQVHAHRLRDDVGDRLIDKLRREGGNLGILPIEIEEVINSVLI</sequence>
<evidence type="ECO:0000313" key="3">
    <source>
        <dbReference type="Proteomes" id="UP000178017"/>
    </source>
</evidence>
<organism evidence="2 3">
    <name type="scientific">Candidatus Daviesbacteria bacterium RIFCSPLOWO2_01_FULL_40_24</name>
    <dbReference type="NCBI Taxonomy" id="1797787"/>
    <lineage>
        <taxon>Bacteria</taxon>
        <taxon>Candidatus Daviesiibacteriota</taxon>
    </lineage>
</organism>
<dbReference type="PANTHER" id="PTHR11777">
    <property type="entry name" value="ALANYL-TRNA SYNTHETASE"/>
    <property type="match status" value="1"/>
</dbReference>
<dbReference type="GO" id="GO:0005524">
    <property type="term" value="F:ATP binding"/>
    <property type="evidence" value="ECO:0007669"/>
    <property type="project" value="InterPro"/>
</dbReference>
<proteinExistence type="predicted"/>
<dbReference type="Proteomes" id="UP000178017">
    <property type="component" value="Unassembled WGS sequence"/>
</dbReference>
<feature type="domain" description="Alanyl-tRNA synthetase class IIc N-terminal" evidence="1">
    <location>
        <begin position="17"/>
        <end position="150"/>
    </location>
</feature>
<dbReference type="Pfam" id="PF01411">
    <property type="entry name" value="tRNA-synt_2c"/>
    <property type="match status" value="1"/>
</dbReference>